<dbReference type="Gene3D" id="3.40.50.1170">
    <property type="entry name" value="L-asparaginase, N-terminal domain"/>
    <property type="match status" value="1"/>
</dbReference>
<dbReference type="PIRSF" id="PIRSF001220">
    <property type="entry name" value="L-ASNase_gatD"/>
    <property type="match status" value="1"/>
</dbReference>
<evidence type="ECO:0000313" key="2">
    <source>
        <dbReference type="EMBL" id="KAJ8309239.1"/>
    </source>
</evidence>
<protein>
    <recommendedName>
        <fullName evidence="1">L-asparaginase N-terminal domain-containing protein</fullName>
    </recommendedName>
</protein>
<name>A0ABQ9EW22_TEGGR</name>
<comment type="caution">
    <text evidence="2">The sequence shown here is derived from an EMBL/GenBank/DDBJ whole genome shotgun (WGS) entry which is preliminary data.</text>
</comment>
<dbReference type="Proteomes" id="UP001217089">
    <property type="component" value="Unassembled WGS sequence"/>
</dbReference>
<dbReference type="InterPro" id="IPR006034">
    <property type="entry name" value="Asparaginase/glutaminase-like"/>
</dbReference>
<evidence type="ECO:0000313" key="3">
    <source>
        <dbReference type="Proteomes" id="UP001217089"/>
    </source>
</evidence>
<evidence type="ECO:0000259" key="1">
    <source>
        <dbReference type="Pfam" id="PF00710"/>
    </source>
</evidence>
<organism evidence="2 3">
    <name type="scientific">Tegillarca granosa</name>
    <name type="common">Malaysian cockle</name>
    <name type="synonym">Anadara granosa</name>
    <dbReference type="NCBI Taxonomy" id="220873"/>
    <lineage>
        <taxon>Eukaryota</taxon>
        <taxon>Metazoa</taxon>
        <taxon>Spiralia</taxon>
        <taxon>Lophotrochozoa</taxon>
        <taxon>Mollusca</taxon>
        <taxon>Bivalvia</taxon>
        <taxon>Autobranchia</taxon>
        <taxon>Pteriomorphia</taxon>
        <taxon>Arcoida</taxon>
        <taxon>Arcoidea</taxon>
        <taxon>Arcidae</taxon>
        <taxon>Tegillarca</taxon>
    </lineage>
</organism>
<sequence length="157" mass="17577">MHILIKVYNSCISTIDKEYPKTIKGYAFEIGEPAVKRILDRIKPGCSVNLKYVSVCRKDSQDITDEDRAKVADICSKMTYSKILITHGTDTMIETASFVARLVKDKTIVITGAFLPETFKNSDADFNVGLAIGALQSNTYPGVYIAIEWMRVPMVRM</sequence>
<dbReference type="InterPro" id="IPR037152">
    <property type="entry name" value="L-asparaginase_N_sf"/>
</dbReference>
<dbReference type="PIRSF" id="PIRSF500176">
    <property type="entry name" value="L_ASNase"/>
    <property type="match status" value="1"/>
</dbReference>
<dbReference type="InterPro" id="IPR036152">
    <property type="entry name" value="Asp/glu_Ase-like_sf"/>
</dbReference>
<dbReference type="Pfam" id="PF00710">
    <property type="entry name" value="Asparaginase"/>
    <property type="match status" value="1"/>
</dbReference>
<dbReference type="InterPro" id="IPR027474">
    <property type="entry name" value="L-asparaginase_N"/>
</dbReference>
<dbReference type="PROSITE" id="PS51732">
    <property type="entry name" value="ASN_GLN_ASE_3"/>
    <property type="match status" value="1"/>
</dbReference>
<proteinExistence type="predicted"/>
<reference evidence="2 3" key="1">
    <citation type="submission" date="2022-12" db="EMBL/GenBank/DDBJ databases">
        <title>Chromosome-level genome of Tegillarca granosa.</title>
        <authorList>
            <person name="Kim J."/>
        </authorList>
    </citation>
    <scope>NUCLEOTIDE SEQUENCE [LARGE SCALE GENOMIC DNA]</scope>
    <source>
        <strain evidence="2">Teg-2019</strain>
        <tissue evidence="2">Adductor muscle</tissue>
    </source>
</reference>
<accession>A0ABQ9EW22</accession>
<dbReference type="EMBL" id="JARBDR010000657">
    <property type="protein sequence ID" value="KAJ8309239.1"/>
    <property type="molecule type" value="Genomic_DNA"/>
</dbReference>
<keyword evidence="3" id="KW-1185">Reference proteome</keyword>
<gene>
    <name evidence="2" type="ORF">KUTeg_014113</name>
</gene>
<dbReference type="SUPFAM" id="SSF53774">
    <property type="entry name" value="Glutaminase/Asparaginase"/>
    <property type="match status" value="1"/>
</dbReference>
<feature type="domain" description="L-asparaginase N-terminal" evidence="1">
    <location>
        <begin position="36"/>
        <end position="147"/>
    </location>
</feature>